<organism evidence="2 3">
    <name type="scientific">Aliarcobacter skirrowii</name>
    <dbReference type="NCBI Taxonomy" id="28200"/>
    <lineage>
        <taxon>Bacteria</taxon>
        <taxon>Pseudomonadati</taxon>
        <taxon>Campylobacterota</taxon>
        <taxon>Epsilonproteobacteria</taxon>
        <taxon>Campylobacterales</taxon>
        <taxon>Arcobacteraceae</taxon>
        <taxon>Aliarcobacter</taxon>
    </lineage>
</organism>
<accession>A0A2U2BYV2</accession>
<dbReference type="EMBL" id="QEYI01000009">
    <property type="protein sequence ID" value="PWE19997.1"/>
    <property type="molecule type" value="Genomic_DNA"/>
</dbReference>
<name>A0A2U2BYV2_9BACT</name>
<proteinExistence type="predicted"/>
<keyword evidence="1" id="KW-0175">Coiled coil</keyword>
<feature type="coiled-coil region" evidence="1">
    <location>
        <begin position="3"/>
        <end position="37"/>
    </location>
</feature>
<sequence>MQDNRLKITIENIVKKIENIENELQKHKKHLTSNATEGIDVKLFLKGKYIAFDEDSQFLEILVEGETRYYSLEDYYSRYLPFPDTTVVIFSEDGSQGDVAKIFAINKGEIDKISSYKSFIYKGRKNNQAIFHSLESAYLSFEDKNCLVEKLALKIGQSVNFREIIYGTKIFYVPQIDENLIKQDKLKILELIKEKKK</sequence>
<evidence type="ECO:0000256" key="1">
    <source>
        <dbReference type="SAM" id="Coils"/>
    </source>
</evidence>
<dbReference type="AlphaFoldDB" id="A0A2U2BYV2"/>
<evidence type="ECO:0000313" key="2">
    <source>
        <dbReference type="EMBL" id="PWE19997.1"/>
    </source>
</evidence>
<dbReference type="RefSeq" id="WP_109158708.1">
    <property type="nucleotide sequence ID" value="NZ_QEYI01000009.1"/>
</dbReference>
<evidence type="ECO:0000313" key="3">
    <source>
        <dbReference type="Proteomes" id="UP000245014"/>
    </source>
</evidence>
<dbReference type="Proteomes" id="UP000245014">
    <property type="component" value="Unassembled WGS sequence"/>
</dbReference>
<comment type="caution">
    <text evidence="2">The sequence shown here is derived from an EMBL/GenBank/DDBJ whole genome shotgun (WGS) entry which is preliminary data.</text>
</comment>
<gene>
    <name evidence="2" type="ORF">DF188_08775</name>
</gene>
<protein>
    <submittedName>
        <fullName evidence="2">Uncharacterized protein</fullName>
    </submittedName>
</protein>
<reference evidence="2 3" key="1">
    <citation type="submission" date="2018-05" db="EMBL/GenBank/DDBJ databases">
        <title>Antimicrobial susceptibility testing and genomic analysis of Arcobacter skirrowii strains and one Arcobacter butzleri isolated from German poultry farms.</title>
        <authorList>
            <person name="Haenel I."/>
            <person name="Hotzel H."/>
            <person name="Tomaso H."/>
            <person name="Busch A."/>
        </authorList>
    </citation>
    <scope>NUCLEOTIDE SEQUENCE [LARGE SCALE GENOMIC DNA]</scope>
    <source>
        <strain evidence="3">v</strain>
    </source>
</reference>